<dbReference type="CDD" id="cd04187">
    <property type="entry name" value="DPM1_like_bac"/>
    <property type="match status" value="1"/>
</dbReference>
<dbReference type="FunFam" id="3.90.550.10:FF:000079">
    <property type="entry name" value="Probable glycosyl transferase"/>
    <property type="match status" value="1"/>
</dbReference>
<evidence type="ECO:0000259" key="10">
    <source>
        <dbReference type="Pfam" id="PF00535"/>
    </source>
</evidence>
<evidence type="ECO:0000256" key="2">
    <source>
        <dbReference type="ARBA" id="ARBA00022475"/>
    </source>
</evidence>
<dbReference type="SUPFAM" id="SSF53448">
    <property type="entry name" value="Nucleotide-diphospho-sugar transferases"/>
    <property type="match status" value="1"/>
</dbReference>
<keyword evidence="4" id="KW-0808">Transferase</keyword>
<evidence type="ECO:0000313" key="11">
    <source>
        <dbReference type="EMBL" id="MBK1790724.1"/>
    </source>
</evidence>
<evidence type="ECO:0000256" key="1">
    <source>
        <dbReference type="ARBA" id="ARBA00004651"/>
    </source>
</evidence>
<comment type="subcellular location">
    <subcellularLocation>
        <location evidence="1">Cell membrane</location>
        <topology evidence="1">Multi-pass membrane protein</topology>
    </subcellularLocation>
</comment>
<comment type="caution">
    <text evidence="11">The sequence shown here is derived from an EMBL/GenBank/DDBJ whole genome shotgun (WGS) entry which is preliminary data.</text>
</comment>
<dbReference type="InterPro" id="IPR029044">
    <property type="entry name" value="Nucleotide-diphossugar_trans"/>
</dbReference>
<accession>A0A8J7SIM6</accession>
<evidence type="ECO:0000256" key="8">
    <source>
        <dbReference type="ARBA" id="ARBA00038152"/>
    </source>
</evidence>
<dbReference type="Gene3D" id="3.90.550.10">
    <property type="entry name" value="Spore Coat Polysaccharide Biosynthesis Protein SpsA, Chain A"/>
    <property type="match status" value="1"/>
</dbReference>
<feature type="transmembrane region" description="Helical" evidence="9">
    <location>
        <begin position="238"/>
        <end position="259"/>
    </location>
</feature>
<organism evidence="11 12">
    <name type="scientific">Persicirhabdus sediminis</name>
    <dbReference type="NCBI Taxonomy" id="454144"/>
    <lineage>
        <taxon>Bacteria</taxon>
        <taxon>Pseudomonadati</taxon>
        <taxon>Verrucomicrobiota</taxon>
        <taxon>Verrucomicrobiia</taxon>
        <taxon>Verrucomicrobiales</taxon>
        <taxon>Verrucomicrobiaceae</taxon>
        <taxon>Persicirhabdus</taxon>
    </lineage>
</organism>
<keyword evidence="3" id="KW-0328">Glycosyltransferase</keyword>
<gene>
    <name evidence="11" type="ORF">JIN82_06100</name>
</gene>
<evidence type="ECO:0000256" key="3">
    <source>
        <dbReference type="ARBA" id="ARBA00022676"/>
    </source>
</evidence>
<dbReference type="Pfam" id="PF00535">
    <property type="entry name" value="Glycos_transf_2"/>
    <property type="match status" value="1"/>
</dbReference>
<keyword evidence="5 9" id="KW-0812">Transmembrane</keyword>
<dbReference type="GO" id="GO:0005886">
    <property type="term" value="C:plasma membrane"/>
    <property type="evidence" value="ECO:0007669"/>
    <property type="project" value="UniProtKB-SubCell"/>
</dbReference>
<dbReference type="InterPro" id="IPR001173">
    <property type="entry name" value="Glyco_trans_2-like"/>
</dbReference>
<evidence type="ECO:0000256" key="9">
    <source>
        <dbReference type="SAM" id="Phobius"/>
    </source>
</evidence>
<feature type="domain" description="Glycosyltransferase 2-like" evidence="10">
    <location>
        <begin position="14"/>
        <end position="175"/>
    </location>
</feature>
<dbReference type="AlphaFoldDB" id="A0A8J7SIM6"/>
<evidence type="ECO:0000256" key="7">
    <source>
        <dbReference type="ARBA" id="ARBA00023136"/>
    </source>
</evidence>
<evidence type="ECO:0000313" key="12">
    <source>
        <dbReference type="Proteomes" id="UP000624703"/>
    </source>
</evidence>
<dbReference type="PANTHER" id="PTHR48090">
    <property type="entry name" value="UNDECAPRENYL-PHOSPHATE 4-DEOXY-4-FORMAMIDO-L-ARABINOSE TRANSFERASE-RELATED"/>
    <property type="match status" value="1"/>
</dbReference>
<name>A0A8J7SIM6_9BACT</name>
<keyword evidence="2" id="KW-1003">Cell membrane</keyword>
<dbReference type="InterPro" id="IPR050256">
    <property type="entry name" value="Glycosyltransferase_2"/>
</dbReference>
<evidence type="ECO:0000256" key="4">
    <source>
        <dbReference type="ARBA" id="ARBA00022679"/>
    </source>
</evidence>
<sequence length="319" mass="36430">MHTRFQTKVSCQLSIVVPMFNEQDVVGVFFDTIIPQLELATDDYEIVCVNDGSIDSTWEKLQAHAKQNPRIKLIDLSRNFGKEIALTAGLDHSAGRATIPIDCDLQDPPELIPQMFEKWQQGYHVVLARRIDRSSDSRSKRWTSGNFYKIMGKFSEIELPQNVGDFRLIDRKALDVLNSYPERSRFMKGLFASLGFREYTLDYTRPERAAGTTKWNYRKLFQLAMEGFISFTSFPLKVWSYIGATIALIAFAFGGWMVFKTMMWGVDVPGYASLMVVTCIMSGLILLSLGVIGEYLARIFTEVKGRPIYIVMEREGFDE</sequence>
<keyword evidence="12" id="KW-1185">Reference proteome</keyword>
<evidence type="ECO:0000256" key="6">
    <source>
        <dbReference type="ARBA" id="ARBA00022989"/>
    </source>
</evidence>
<proteinExistence type="inferred from homology"/>
<dbReference type="GO" id="GO:0016757">
    <property type="term" value="F:glycosyltransferase activity"/>
    <property type="evidence" value="ECO:0007669"/>
    <property type="project" value="UniProtKB-KW"/>
</dbReference>
<dbReference type="Proteomes" id="UP000624703">
    <property type="component" value="Unassembled WGS sequence"/>
</dbReference>
<dbReference type="EMBL" id="JAENIM010000032">
    <property type="protein sequence ID" value="MBK1790724.1"/>
    <property type="molecule type" value="Genomic_DNA"/>
</dbReference>
<protein>
    <submittedName>
        <fullName evidence="11">Glycosyltransferase</fullName>
    </submittedName>
</protein>
<feature type="transmembrane region" description="Helical" evidence="9">
    <location>
        <begin position="271"/>
        <end position="297"/>
    </location>
</feature>
<dbReference type="PANTHER" id="PTHR48090:SF1">
    <property type="entry name" value="PROPHAGE BACTOPRENOL GLUCOSYL TRANSFERASE HOMOLOG"/>
    <property type="match status" value="1"/>
</dbReference>
<dbReference type="RefSeq" id="WP_200310747.1">
    <property type="nucleotide sequence ID" value="NZ_JAENIM010000032.1"/>
</dbReference>
<comment type="similarity">
    <text evidence="8">Belongs to the glycosyltransferase 2 family. GtrB subfamily.</text>
</comment>
<evidence type="ECO:0000256" key="5">
    <source>
        <dbReference type="ARBA" id="ARBA00022692"/>
    </source>
</evidence>
<keyword evidence="6 9" id="KW-1133">Transmembrane helix</keyword>
<reference evidence="11" key="1">
    <citation type="submission" date="2021-01" db="EMBL/GenBank/DDBJ databases">
        <title>Modified the classification status of verrucomicrobia.</title>
        <authorList>
            <person name="Feng X."/>
        </authorList>
    </citation>
    <scope>NUCLEOTIDE SEQUENCE</scope>
    <source>
        <strain evidence="11">_KCTC 22039</strain>
    </source>
</reference>
<keyword evidence="7 9" id="KW-0472">Membrane</keyword>